<comment type="cofactor">
    <cofactor evidence="1">
        <name>Zn(2+)</name>
        <dbReference type="ChEBI" id="CHEBI:29105"/>
    </cofactor>
</comment>
<comment type="subcellular location">
    <subcellularLocation>
        <location evidence="2">Cell membrane</location>
        <topology evidence="2">Multi-pass membrane protein</topology>
    </subcellularLocation>
</comment>
<organism evidence="14 15">
    <name type="scientific">Thiothrix eikelboomii</name>
    <dbReference type="NCBI Taxonomy" id="92487"/>
    <lineage>
        <taxon>Bacteria</taxon>
        <taxon>Pseudomonadati</taxon>
        <taxon>Pseudomonadota</taxon>
        <taxon>Gammaproteobacteria</taxon>
        <taxon>Thiotrichales</taxon>
        <taxon>Thiotrichaceae</taxon>
        <taxon>Thiothrix</taxon>
    </lineage>
</organism>
<dbReference type="PANTHER" id="PTHR43221:SF1">
    <property type="entry name" value="PROTEASE HTPX"/>
    <property type="match status" value="1"/>
</dbReference>
<evidence type="ECO:0000256" key="6">
    <source>
        <dbReference type="ARBA" id="ARBA00022723"/>
    </source>
</evidence>
<keyword evidence="10" id="KW-0482">Metalloprotease</keyword>
<evidence type="ECO:0000256" key="5">
    <source>
        <dbReference type="ARBA" id="ARBA00022692"/>
    </source>
</evidence>
<evidence type="ECO:0000256" key="10">
    <source>
        <dbReference type="ARBA" id="ARBA00023049"/>
    </source>
</evidence>
<keyword evidence="7" id="KW-0378">Hydrolase</keyword>
<evidence type="ECO:0000256" key="3">
    <source>
        <dbReference type="ARBA" id="ARBA00022475"/>
    </source>
</evidence>
<evidence type="ECO:0000256" key="12">
    <source>
        <dbReference type="SAM" id="Phobius"/>
    </source>
</evidence>
<evidence type="ECO:0000256" key="8">
    <source>
        <dbReference type="ARBA" id="ARBA00022833"/>
    </source>
</evidence>
<keyword evidence="11 12" id="KW-0472">Membrane</keyword>
<dbReference type="OrthoDB" id="9789270at2"/>
<dbReference type="InterPro" id="IPR050083">
    <property type="entry name" value="HtpX_protease"/>
</dbReference>
<evidence type="ECO:0000256" key="11">
    <source>
        <dbReference type="ARBA" id="ARBA00023136"/>
    </source>
</evidence>
<accession>A0A1T4XXD2</accession>
<sequence length="627" mass="71995">MKTTTEQRLYFERLVARAEQEISQQPEQYKRRLQNLVYLGYAVILGLLASLVLLAGGTIWLALSSSALLLLLLKTKLIIVLLVVLWVLVRSVFIKLPRPQGYALERDRYPRLWAEVDQLSKTLSTPPIHQILLNAQMNASLIQTPRFGLLGPTENTLIIGLELLLALSTQQARSVLAHELAHLSGNHSKFAGKIYRLRQNWFTIHQAFIQANAWGTEIIRHFFAWYAPYFAGYSYALARNNEYEADYIASRLTSREAAASALVAVNVLGELTQQQFWTPLFTRPYTQSQPESQIYTLLQQFYQQTEGNTEEFKRYLHKALQRQTEINDTHPALMERLKALKLAHLPASHSDATHATHEAKAITWLEPELATVFKHFNRQWVDTYGAHWDDLHERSKLARETVNQLKMRLYEELSTHERWQLAQLTDEYLIEQDALPLYQHYAQAHPEHLQADLAIGRLLLERGDSSGIAYLEQAMREPSLQLAAAETAWRFYSKQQQTEHSKQWLIQLEAATDRLNAARQERAELPTTATLIEPSLESLSQLKPLVASLAKHKNVQALWLAEKQVAYFPNYPVYVVAVKIRGFVLNREKLQAKLLNELDSPIDLFLINSLAHKKLFKQASTVGRRLD</sequence>
<reference evidence="14 15" key="1">
    <citation type="submission" date="2017-02" db="EMBL/GenBank/DDBJ databases">
        <authorList>
            <person name="Peterson S.W."/>
        </authorList>
    </citation>
    <scope>NUCLEOTIDE SEQUENCE [LARGE SCALE GENOMIC DNA]</scope>
    <source>
        <strain evidence="14 15">ATCC 49788</strain>
    </source>
</reference>
<evidence type="ECO:0000256" key="9">
    <source>
        <dbReference type="ARBA" id="ARBA00022989"/>
    </source>
</evidence>
<dbReference type="RefSeq" id="WP_078924075.1">
    <property type="nucleotide sequence ID" value="NZ_FUYB01000026.1"/>
</dbReference>
<dbReference type="Gene3D" id="3.30.2010.10">
    <property type="entry name" value="Metalloproteases ('zincins'), catalytic domain"/>
    <property type="match status" value="1"/>
</dbReference>
<dbReference type="EMBL" id="FUYB01000026">
    <property type="protein sequence ID" value="SKA94239.1"/>
    <property type="molecule type" value="Genomic_DNA"/>
</dbReference>
<evidence type="ECO:0000313" key="14">
    <source>
        <dbReference type="EMBL" id="SKA94239.1"/>
    </source>
</evidence>
<keyword evidence="5 12" id="KW-0812">Transmembrane</keyword>
<dbReference type="GO" id="GO:0005886">
    <property type="term" value="C:plasma membrane"/>
    <property type="evidence" value="ECO:0007669"/>
    <property type="project" value="UniProtKB-SubCell"/>
</dbReference>
<dbReference type="GO" id="GO:0004222">
    <property type="term" value="F:metalloendopeptidase activity"/>
    <property type="evidence" value="ECO:0007669"/>
    <property type="project" value="InterPro"/>
</dbReference>
<keyword evidence="6" id="KW-0479">Metal-binding</keyword>
<evidence type="ECO:0000256" key="7">
    <source>
        <dbReference type="ARBA" id="ARBA00022801"/>
    </source>
</evidence>
<gene>
    <name evidence="14" type="ORF">SAMN02745130_03634</name>
</gene>
<keyword evidence="4 14" id="KW-0645">Protease</keyword>
<dbReference type="GO" id="GO:0046872">
    <property type="term" value="F:metal ion binding"/>
    <property type="evidence" value="ECO:0007669"/>
    <property type="project" value="UniProtKB-KW"/>
</dbReference>
<keyword evidence="15" id="KW-1185">Reference proteome</keyword>
<evidence type="ECO:0000313" key="15">
    <source>
        <dbReference type="Proteomes" id="UP000190460"/>
    </source>
</evidence>
<dbReference type="Proteomes" id="UP000190460">
    <property type="component" value="Unassembled WGS sequence"/>
</dbReference>
<keyword evidence="3" id="KW-1003">Cell membrane</keyword>
<keyword evidence="8" id="KW-0862">Zinc</keyword>
<evidence type="ECO:0000259" key="13">
    <source>
        <dbReference type="Pfam" id="PF01435"/>
    </source>
</evidence>
<dbReference type="CDD" id="cd07328">
    <property type="entry name" value="M48_Ste24p_like"/>
    <property type="match status" value="1"/>
</dbReference>
<evidence type="ECO:0000256" key="1">
    <source>
        <dbReference type="ARBA" id="ARBA00001947"/>
    </source>
</evidence>
<dbReference type="PANTHER" id="PTHR43221">
    <property type="entry name" value="PROTEASE HTPX"/>
    <property type="match status" value="1"/>
</dbReference>
<proteinExistence type="predicted"/>
<feature type="transmembrane region" description="Helical" evidence="12">
    <location>
        <begin position="36"/>
        <end position="61"/>
    </location>
</feature>
<evidence type="ECO:0000256" key="4">
    <source>
        <dbReference type="ARBA" id="ARBA00022670"/>
    </source>
</evidence>
<feature type="domain" description="Peptidase M48" evidence="13">
    <location>
        <begin position="162"/>
        <end position="341"/>
    </location>
</feature>
<feature type="transmembrane region" description="Helical" evidence="12">
    <location>
        <begin position="67"/>
        <end position="89"/>
    </location>
</feature>
<evidence type="ECO:0000256" key="2">
    <source>
        <dbReference type="ARBA" id="ARBA00004651"/>
    </source>
</evidence>
<dbReference type="AlphaFoldDB" id="A0A1T4XXD2"/>
<dbReference type="InterPro" id="IPR001915">
    <property type="entry name" value="Peptidase_M48"/>
</dbReference>
<dbReference type="GO" id="GO:0006508">
    <property type="term" value="P:proteolysis"/>
    <property type="evidence" value="ECO:0007669"/>
    <property type="project" value="UniProtKB-KW"/>
</dbReference>
<dbReference type="STRING" id="92487.SAMN02745130_03634"/>
<name>A0A1T4XXD2_9GAMM</name>
<keyword evidence="9 12" id="KW-1133">Transmembrane helix</keyword>
<protein>
    <submittedName>
        <fullName evidence="14">Zn-dependent protease with chaperone function</fullName>
    </submittedName>
</protein>
<dbReference type="Pfam" id="PF01435">
    <property type="entry name" value="Peptidase_M48"/>
    <property type="match status" value="1"/>
</dbReference>